<keyword evidence="5 11" id="KW-1133">Transmembrane helix</keyword>
<dbReference type="CDD" id="cd04591">
    <property type="entry name" value="CBS_pair_voltage-gated_CLC_euk_bac"/>
    <property type="match status" value="1"/>
</dbReference>
<organism evidence="14">
    <name type="scientific">Pinguiococcus pyrenoidosus</name>
    <dbReference type="NCBI Taxonomy" id="172671"/>
    <lineage>
        <taxon>Eukaryota</taxon>
        <taxon>Sar</taxon>
        <taxon>Stramenopiles</taxon>
        <taxon>Ochrophyta</taxon>
        <taxon>Pinguiophyceae</taxon>
        <taxon>Pinguiochrysidales</taxon>
        <taxon>Pinguiochrysidaceae</taxon>
        <taxon>Pinguiococcus</taxon>
    </lineage>
</organism>
<dbReference type="Pfam" id="PF00571">
    <property type="entry name" value="CBS"/>
    <property type="match status" value="1"/>
</dbReference>
<sequence length="863" mass="94769">MQMSSHNNSLLADDELANTAAESQNGISARSKVSGLLNGRRKAEDEGQGLLGLSGGRTRTGFFQRTRSSGVDPELDQSIYTRSKSKKRAKQLVDSLDFEEDESRIWRAYNVQRQAEDRGKWWTQNKKRALARWVFTFFVGVLTGLIAVAITTTARAIQENKFNHIYDMVADDGEGFFAAFMTLLTFNLIYGLIAASSAVIEPLAAGSGIPEIKCYLNGIQLPRVVRAKTLVCKAIGVTFTVSSGLPAGKEGPMVHSGAVVAAGISQGKSNILGCDTSFARFKDFRNDREKRDFVACGAAAGVAAAFGAPIGGVLFSLEEGTSYWSTKLTWRTFFCAMMTVLTLYVVRNAENSFGRSDNTSMFSFGEFFSLEEDQANYSVWELFLFILLGAMGGAWGALFNFFNEKITIWRIKHVPVESPIRRIAEALAVVTFMTCVAFGCSSAWTKCTTKPIPDEDWTSQERELVDDLVSFGCDEDTEYNEVASLFLTDADTAIKQLFHFRESGDDENNTFSSGALLLFFFPYIIMGCVTYGLAVPSGLFVPSLLSGAAFGRLIGHLMHRLDDSSGTFADSGTYALIGAAAVLGGMARMTISLTVIILEATGDMQYVLPLMLTLMTARWVGNIFNEGLYDIHIHLKHLPFLEESPPTVVNLHDIDVDKIMAMPVKYLNEVVTVGSVVSLLTATEHDCFPIVRGEDESSLLVLGTISRRILATLLDRRAYGPPPRGDGDNITPPQQAVALITYDDLARRYPRYPNVDELSFSTEELNCTLDLRPYMNSAPYLIRPNASVHRAYRLFRTLGLRHLVVASEKNHLRGFLTRKDLLASHIEESIAQERRGYTGGGGGGGRGQGGLGGEKSKITQNLI</sequence>
<protein>
    <recommendedName>
        <fullName evidence="11">Chloride channel protein</fullName>
    </recommendedName>
</protein>
<feature type="transmembrane region" description="Helical" evidence="11">
    <location>
        <begin position="423"/>
        <end position="444"/>
    </location>
</feature>
<evidence type="ECO:0000256" key="12">
    <source>
        <dbReference type="SAM" id="MobiDB-lite"/>
    </source>
</evidence>
<feature type="transmembrane region" description="Helical" evidence="11">
    <location>
        <begin position="130"/>
        <end position="157"/>
    </location>
</feature>
<feature type="transmembrane region" description="Helical" evidence="11">
    <location>
        <begin position="382"/>
        <end position="403"/>
    </location>
</feature>
<dbReference type="Gene3D" id="3.10.580.10">
    <property type="entry name" value="CBS-domain"/>
    <property type="match status" value="2"/>
</dbReference>
<dbReference type="Pfam" id="PF00654">
    <property type="entry name" value="Voltage_CLC"/>
    <property type="match status" value="1"/>
</dbReference>
<dbReference type="GO" id="GO:0005254">
    <property type="term" value="F:chloride channel activity"/>
    <property type="evidence" value="ECO:0007669"/>
    <property type="project" value="UniProtKB-UniRule"/>
</dbReference>
<feature type="domain" description="CBS" evidence="13">
    <location>
        <begin position="775"/>
        <end position="833"/>
    </location>
</feature>
<feature type="region of interest" description="Disordered" evidence="12">
    <location>
        <begin position="833"/>
        <end position="863"/>
    </location>
</feature>
<reference evidence="14" key="1">
    <citation type="submission" date="2021-01" db="EMBL/GenBank/DDBJ databases">
        <authorList>
            <person name="Corre E."/>
            <person name="Pelletier E."/>
            <person name="Niang G."/>
            <person name="Scheremetjew M."/>
            <person name="Finn R."/>
            <person name="Kale V."/>
            <person name="Holt S."/>
            <person name="Cochrane G."/>
            <person name="Meng A."/>
            <person name="Brown T."/>
            <person name="Cohen L."/>
        </authorList>
    </citation>
    <scope>NUCLEOTIDE SEQUENCE</scope>
    <source>
        <strain evidence="14">CCMP2078</strain>
    </source>
</reference>
<dbReference type="InterPro" id="IPR014743">
    <property type="entry name" value="Cl-channel_core"/>
</dbReference>
<evidence type="ECO:0000256" key="4">
    <source>
        <dbReference type="ARBA" id="ARBA00022737"/>
    </source>
</evidence>
<dbReference type="InterPro" id="IPR051280">
    <property type="entry name" value="Cl-channel/antiporter"/>
</dbReference>
<evidence type="ECO:0000256" key="1">
    <source>
        <dbReference type="ARBA" id="ARBA00004141"/>
    </source>
</evidence>
<dbReference type="PROSITE" id="PS51371">
    <property type="entry name" value="CBS"/>
    <property type="match status" value="1"/>
</dbReference>
<keyword evidence="8 11" id="KW-0472">Membrane</keyword>
<proteinExistence type="inferred from homology"/>
<dbReference type="EMBL" id="HBEA01007482">
    <property type="protein sequence ID" value="CAD8256237.1"/>
    <property type="molecule type" value="Transcribed_RNA"/>
</dbReference>
<feature type="transmembrane region" description="Helical" evidence="11">
    <location>
        <begin position="573"/>
        <end position="598"/>
    </location>
</feature>
<evidence type="ECO:0000256" key="3">
    <source>
        <dbReference type="ARBA" id="ARBA00022692"/>
    </source>
</evidence>
<evidence type="ECO:0000256" key="9">
    <source>
        <dbReference type="ARBA" id="ARBA00023214"/>
    </source>
</evidence>
<comment type="caution">
    <text evidence="11">Lacks conserved residue(s) required for the propagation of feature annotation.</text>
</comment>
<evidence type="ECO:0000256" key="11">
    <source>
        <dbReference type="RuleBase" id="RU361221"/>
    </source>
</evidence>
<evidence type="ECO:0000256" key="6">
    <source>
        <dbReference type="ARBA" id="ARBA00023065"/>
    </source>
</evidence>
<comment type="subcellular location">
    <subcellularLocation>
        <location evidence="1 11">Membrane</location>
        <topology evidence="1 11">Multi-pass membrane protein</topology>
    </subcellularLocation>
</comment>
<evidence type="ECO:0000256" key="10">
    <source>
        <dbReference type="PROSITE-ProRule" id="PRU00703"/>
    </source>
</evidence>
<name>A0A7R9U7Y3_9STRA</name>
<feature type="compositionally biased region" description="Gly residues" evidence="12">
    <location>
        <begin position="837"/>
        <end position="853"/>
    </location>
</feature>
<evidence type="ECO:0000313" key="14">
    <source>
        <dbReference type="EMBL" id="CAD8256237.1"/>
    </source>
</evidence>
<evidence type="ECO:0000259" key="13">
    <source>
        <dbReference type="PROSITE" id="PS51371"/>
    </source>
</evidence>
<keyword evidence="6 11" id="KW-0406">Ion transport</keyword>
<evidence type="ECO:0000256" key="2">
    <source>
        <dbReference type="ARBA" id="ARBA00022448"/>
    </source>
</evidence>
<dbReference type="AlphaFoldDB" id="A0A7R9U7Y3"/>
<keyword evidence="2 11" id="KW-0813">Transport</keyword>
<dbReference type="SMART" id="SM00116">
    <property type="entry name" value="CBS"/>
    <property type="match status" value="2"/>
</dbReference>
<dbReference type="GO" id="GO:0016020">
    <property type="term" value="C:membrane"/>
    <property type="evidence" value="ECO:0007669"/>
    <property type="project" value="UniProtKB-SubCell"/>
</dbReference>
<feature type="transmembrane region" description="Helical" evidence="11">
    <location>
        <begin position="177"/>
        <end position="200"/>
    </location>
</feature>
<feature type="compositionally biased region" description="Low complexity" evidence="12">
    <location>
        <begin position="56"/>
        <end position="69"/>
    </location>
</feature>
<dbReference type="SUPFAM" id="SSF81340">
    <property type="entry name" value="Clc chloride channel"/>
    <property type="match status" value="1"/>
</dbReference>
<feature type="region of interest" description="Disordered" evidence="12">
    <location>
        <begin position="47"/>
        <end position="74"/>
    </location>
</feature>
<feature type="transmembrane region" description="Helical" evidence="11">
    <location>
        <begin position="293"/>
        <end position="316"/>
    </location>
</feature>
<evidence type="ECO:0000256" key="8">
    <source>
        <dbReference type="ARBA" id="ARBA00023136"/>
    </source>
</evidence>
<dbReference type="Gene3D" id="1.10.3080.10">
    <property type="entry name" value="Clc chloride channel"/>
    <property type="match status" value="1"/>
</dbReference>
<dbReference type="PANTHER" id="PTHR11689:SF136">
    <property type="entry name" value="H(+)_CL(-) EXCHANGE TRANSPORTER 7"/>
    <property type="match status" value="1"/>
</dbReference>
<dbReference type="PRINTS" id="PR00762">
    <property type="entry name" value="CLCHANNEL"/>
</dbReference>
<keyword evidence="3 11" id="KW-0812">Transmembrane</keyword>
<dbReference type="InterPro" id="IPR000644">
    <property type="entry name" value="CBS_dom"/>
</dbReference>
<keyword evidence="7 10" id="KW-0129">CBS domain</keyword>
<dbReference type="PANTHER" id="PTHR11689">
    <property type="entry name" value="CHLORIDE CHANNEL PROTEIN CLC FAMILY MEMBER"/>
    <property type="match status" value="1"/>
</dbReference>
<keyword evidence="4" id="KW-0677">Repeat</keyword>
<dbReference type="InterPro" id="IPR046342">
    <property type="entry name" value="CBS_dom_sf"/>
</dbReference>
<keyword evidence="9 11" id="KW-0868">Chloride</keyword>
<feature type="transmembrane region" description="Helical" evidence="11">
    <location>
        <begin position="515"/>
        <end position="534"/>
    </location>
</feature>
<evidence type="ECO:0000256" key="7">
    <source>
        <dbReference type="ARBA" id="ARBA00023122"/>
    </source>
</evidence>
<gene>
    <name evidence="14" type="ORF">PPYR1160_LOCUS5729</name>
</gene>
<comment type="similarity">
    <text evidence="11">Belongs to the chloride channel (TC 2.A.49) family.</text>
</comment>
<accession>A0A7R9U7Y3</accession>
<feature type="transmembrane region" description="Helical" evidence="11">
    <location>
        <begin position="540"/>
        <end position="561"/>
    </location>
</feature>
<evidence type="ECO:0000256" key="5">
    <source>
        <dbReference type="ARBA" id="ARBA00022989"/>
    </source>
</evidence>
<dbReference type="SUPFAM" id="SSF54631">
    <property type="entry name" value="CBS-domain pair"/>
    <property type="match status" value="1"/>
</dbReference>
<dbReference type="InterPro" id="IPR001807">
    <property type="entry name" value="ClC"/>
</dbReference>